<evidence type="ECO:0000256" key="4">
    <source>
        <dbReference type="ARBA" id="ARBA00007574"/>
    </source>
</evidence>
<evidence type="ECO:0000256" key="3">
    <source>
        <dbReference type="ARBA" id="ARBA00004274"/>
    </source>
</evidence>
<keyword evidence="6" id="KW-1003">Cell membrane</keyword>
<name>A0A8B6FEF8_MYTGA</name>
<evidence type="ECO:0000256" key="6">
    <source>
        <dbReference type="ARBA" id="ARBA00022475"/>
    </source>
</evidence>
<keyword evidence="10 16" id="KW-1133">Transmembrane helix</keyword>
<proteinExistence type="inferred from homology"/>
<dbReference type="InterPro" id="IPR006875">
    <property type="entry name" value="Sarcoglycan"/>
</dbReference>
<comment type="caution">
    <text evidence="17">The sequence shown here is derived from an EMBL/GenBank/DDBJ whole genome shotgun (WGS) entry which is preliminary data.</text>
</comment>
<comment type="subcellular location">
    <subcellularLocation>
        <location evidence="3">Cell membrane</location>
        <location evidence="3">Sarcolemma</location>
        <topology evidence="3">Single-pass type II membrane protein</topology>
    </subcellularLocation>
    <subcellularLocation>
        <location evidence="2">Cytoplasm</location>
        <location evidence="2">Cytoskeleton</location>
    </subcellularLocation>
</comment>
<keyword evidence="9" id="KW-0735">Signal-anchor</keyword>
<dbReference type="PANTHER" id="PTHR21142:SF2">
    <property type="entry name" value="BETA-SARCOGLYCAN"/>
    <property type="match status" value="1"/>
</dbReference>
<evidence type="ECO:0000256" key="7">
    <source>
        <dbReference type="ARBA" id="ARBA00022490"/>
    </source>
</evidence>
<evidence type="ECO:0000256" key="11">
    <source>
        <dbReference type="ARBA" id="ARBA00023136"/>
    </source>
</evidence>
<dbReference type="AlphaFoldDB" id="A0A8B6FEF8"/>
<reference evidence="17" key="1">
    <citation type="submission" date="2018-11" db="EMBL/GenBank/DDBJ databases">
        <authorList>
            <person name="Alioto T."/>
            <person name="Alioto T."/>
        </authorList>
    </citation>
    <scope>NUCLEOTIDE SEQUENCE</scope>
</reference>
<feature type="transmembrane region" description="Helical" evidence="16">
    <location>
        <begin position="74"/>
        <end position="101"/>
    </location>
</feature>
<evidence type="ECO:0000313" key="18">
    <source>
        <dbReference type="Proteomes" id="UP000596742"/>
    </source>
</evidence>
<gene>
    <name evidence="17" type="ORF">MGAL_10B001006</name>
</gene>
<keyword evidence="7" id="KW-0963">Cytoplasm</keyword>
<keyword evidence="12" id="KW-1015">Disulfide bond</keyword>
<evidence type="ECO:0000256" key="12">
    <source>
        <dbReference type="ARBA" id="ARBA00023157"/>
    </source>
</evidence>
<dbReference type="PANTHER" id="PTHR21142">
    <property type="entry name" value="SARCOGLYCANS"/>
    <property type="match status" value="1"/>
</dbReference>
<keyword evidence="18" id="KW-1185">Reference proteome</keyword>
<keyword evidence="14" id="KW-0206">Cytoskeleton</keyword>
<protein>
    <recommendedName>
        <fullName evidence="5">Beta-sarcoglycan</fullName>
    </recommendedName>
</protein>
<evidence type="ECO:0000256" key="13">
    <source>
        <dbReference type="ARBA" id="ARBA00023180"/>
    </source>
</evidence>
<evidence type="ECO:0000256" key="2">
    <source>
        <dbReference type="ARBA" id="ARBA00004245"/>
    </source>
</evidence>
<evidence type="ECO:0000313" key="17">
    <source>
        <dbReference type="EMBL" id="VDI47654.1"/>
    </source>
</evidence>
<evidence type="ECO:0000256" key="15">
    <source>
        <dbReference type="ARBA" id="ARBA00026041"/>
    </source>
</evidence>
<evidence type="ECO:0000256" key="16">
    <source>
        <dbReference type="SAM" id="Phobius"/>
    </source>
</evidence>
<comment type="function">
    <text evidence="1">Component of the sarcoglycan complex, a subcomplex of the dystrophin-glycoprotein complex which forms a link between the F-actin cytoskeleton and the extracellular matrix.</text>
</comment>
<dbReference type="Pfam" id="PF04790">
    <property type="entry name" value="Sarcoglycan_1"/>
    <property type="match status" value="1"/>
</dbReference>
<dbReference type="GO" id="GO:0042383">
    <property type="term" value="C:sarcolemma"/>
    <property type="evidence" value="ECO:0007669"/>
    <property type="project" value="UniProtKB-SubCell"/>
</dbReference>
<comment type="subunit">
    <text evidence="15">Cross-link to form 2 major subcomplexes: one consisting of SGCB, SGCD and SGCG and the other consisting of SGCB and SGCD. The association between SGCB and SGCG is particularly strong while SGCA is loosely associated with the other sarcoglycans.</text>
</comment>
<comment type="similarity">
    <text evidence="4">Belongs to the sarcoglycan beta/delta/gamma/zeta family.</text>
</comment>
<organism evidence="17 18">
    <name type="scientific">Mytilus galloprovincialis</name>
    <name type="common">Mediterranean mussel</name>
    <dbReference type="NCBI Taxonomy" id="29158"/>
    <lineage>
        <taxon>Eukaryota</taxon>
        <taxon>Metazoa</taxon>
        <taxon>Spiralia</taxon>
        <taxon>Lophotrochozoa</taxon>
        <taxon>Mollusca</taxon>
        <taxon>Bivalvia</taxon>
        <taxon>Autobranchia</taxon>
        <taxon>Pteriomorphia</taxon>
        <taxon>Mytilida</taxon>
        <taxon>Mytiloidea</taxon>
        <taxon>Mytilidae</taxon>
        <taxon>Mytilinae</taxon>
        <taxon>Mytilus</taxon>
    </lineage>
</organism>
<dbReference type="GO" id="GO:0005856">
    <property type="term" value="C:cytoskeleton"/>
    <property type="evidence" value="ECO:0007669"/>
    <property type="project" value="UniProtKB-SubCell"/>
</dbReference>
<evidence type="ECO:0000256" key="10">
    <source>
        <dbReference type="ARBA" id="ARBA00022989"/>
    </source>
</evidence>
<dbReference type="EMBL" id="UYJE01006634">
    <property type="protein sequence ID" value="VDI47654.1"/>
    <property type="molecule type" value="Genomic_DNA"/>
</dbReference>
<evidence type="ECO:0000256" key="8">
    <source>
        <dbReference type="ARBA" id="ARBA00022692"/>
    </source>
</evidence>
<keyword evidence="13" id="KW-0325">Glycoprotein</keyword>
<keyword evidence="8 16" id="KW-0812">Transmembrane</keyword>
<dbReference type="OrthoDB" id="5843723at2759"/>
<evidence type="ECO:0000256" key="5">
    <source>
        <dbReference type="ARBA" id="ARBA00015329"/>
    </source>
</evidence>
<dbReference type="InterPro" id="IPR027659">
    <property type="entry name" value="Sgcb"/>
</dbReference>
<dbReference type="GO" id="GO:0016012">
    <property type="term" value="C:sarcoglycan complex"/>
    <property type="evidence" value="ECO:0007669"/>
    <property type="project" value="InterPro"/>
</dbReference>
<accession>A0A8B6FEF8</accession>
<evidence type="ECO:0000256" key="1">
    <source>
        <dbReference type="ARBA" id="ARBA00002860"/>
    </source>
</evidence>
<evidence type="ECO:0000256" key="14">
    <source>
        <dbReference type="ARBA" id="ARBA00023212"/>
    </source>
</evidence>
<dbReference type="GO" id="GO:0007517">
    <property type="term" value="P:muscle organ development"/>
    <property type="evidence" value="ECO:0007669"/>
    <property type="project" value="InterPro"/>
</dbReference>
<evidence type="ECO:0000256" key="9">
    <source>
        <dbReference type="ARBA" id="ARBA00022968"/>
    </source>
</evidence>
<keyword evidence="11 16" id="KW-0472">Membrane</keyword>
<dbReference type="Proteomes" id="UP000596742">
    <property type="component" value="Unassembled WGS sequence"/>
</dbReference>
<sequence length="340" mass="38000">MRNQSKVELIDKFEKKISEVRYSERDTTANLSMRQKSALKRRITREHNSNFRAGYININEQYLHKTGIRGRKRYFLYCLVALLFIVAIVNALLTTAVIYYMRISPQHGIDAMEHIPDYDLLRFIGKSVFDNVQIFNGRIGSRANKNLYIEGNNSSVIITDKGSGLRHPKLTVSPKTTSIENVEAMSIIDSVMGKEMFTTKDSSNLLLDGEIKNLISPEIYPNNITSLNGFPDLILESIGSHLNLTGWEGVEMSSTNKNITFFTDSYGISMYSTHGSLTLDAANGIRLDVEHIPKPTVSNTPGPRTYKLCVCIPQGRLFAVPVTGPGIGCQNADPNDDPCK</sequence>